<evidence type="ECO:0000256" key="5">
    <source>
        <dbReference type="ARBA" id="ARBA00023128"/>
    </source>
</evidence>
<gene>
    <name evidence="8" type="ORF">BGW38_000347</name>
</gene>
<dbReference type="PANTHER" id="PTHR21026:SF2">
    <property type="entry name" value="LARGE RIBOSOMAL SUBUNIT PROTEIN BL32M"/>
    <property type="match status" value="1"/>
</dbReference>
<accession>A0A9P6FVN3</accession>
<dbReference type="GO" id="GO:0003735">
    <property type="term" value="F:structural constituent of ribosome"/>
    <property type="evidence" value="ECO:0007669"/>
    <property type="project" value="InterPro"/>
</dbReference>
<dbReference type="NCBIfam" id="TIGR01031">
    <property type="entry name" value="rpmF_bact"/>
    <property type="match status" value="1"/>
</dbReference>
<dbReference type="SUPFAM" id="SSF57829">
    <property type="entry name" value="Zn-binding ribosomal proteins"/>
    <property type="match status" value="1"/>
</dbReference>
<dbReference type="Proteomes" id="UP000780801">
    <property type="component" value="Unassembled WGS sequence"/>
</dbReference>
<proteinExistence type="inferred from homology"/>
<evidence type="ECO:0000256" key="2">
    <source>
        <dbReference type="ARBA" id="ARBA00008560"/>
    </source>
</evidence>
<protein>
    <recommendedName>
        <fullName evidence="7">Large ribosomal subunit protein bL32m</fullName>
    </recommendedName>
</protein>
<keyword evidence="4" id="KW-0689">Ribosomal protein</keyword>
<keyword evidence="5" id="KW-0496">Mitochondrion</keyword>
<dbReference type="Pfam" id="PF01783">
    <property type="entry name" value="Ribosomal_L32p"/>
    <property type="match status" value="1"/>
</dbReference>
<keyword evidence="3" id="KW-0809">Transit peptide</keyword>
<dbReference type="GO" id="GO:0006412">
    <property type="term" value="P:translation"/>
    <property type="evidence" value="ECO:0007669"/>
    <property type="project" value="InterPro"/>
</dbReference>
<evidence type="ECO:0000256" key="1">
    <source>
        <dbReference type="ARBA" id="ARBA00004173"/>
    </source>
</evidence>
<evidence type="ECO:0000256" key="7">
    <source>
        <dbReference type="ARBA" id="ARBA00039935"/>
    </source>
</evidence>
<reference evidence="8" key="1">
    <citation type="journal article" date="2020" name="Fungal Divers.">
        <title>Resolving the Mortierellaceae phylogeny through synthesis of multi-gene phylogenetics and phylogenomics.</title>
        <authorList>
            <person name="Vandepol N."/>
            <person name="Liber J."/>
            <person name="Desiro A."/>
            <person name="Na H."/>
            <person name="Kennedy M."/>
            <person name="Barry K."/>
            <person name="Grigoriev I.V."/>
            <person name="Miller A.N."/>
            <person name="O'Donnell K."/>
            <person name="Stajich J.E."/>
            <person name="Bonito G."/>
        </authorList>
    </citation>
    <scope>NUCLEOTIDE SEQUENCE</scope>
    <source>
        <strain evidence="8">KOD1015</strain>
    </source>
</reference>
<comment type="subcellular location">
    <subcellularLocation>
        <location evidence="1">Mitochondrion</location>
    </subcellularLocation>
</comment>
<sequence>MSLLKAVTRASSSPSSNFALIRAFSASTLSNQSAALAYFNTNNATMVPASSSATASSTLLSSPASIGISTTILGRLGSYISDLLPSIVWASVPKSKTSHSKKRMRQATKGLKEKHNIVQCPGCGNSKMMHHLCSHCYKDMKGRPSSRIQS</sequence>
<dbReference type="OrthoDB" id="2014905at2759"/>
<keyword evidence="6" id="KW-0687">Ribonucleoprotein</keyword>
<dbReference type="PANTHER" id="PTHR21026">
    <property type="entry name" value="39S RIBOSOMAL PROTEIN L32, MITOCHONDRIAL"/>
    <property type="match status" value="1"/>
</dbReference>
<comment type="caution">
    <text evidence="8">The sequence shown here is derived from an EMBL/GenBank/DDBJ whole genome shotgun (WGS) entry which is preliminary data.</text>
</comment>
<organism evidence="8 9">
    <name type="scientific">Lunasporangiospora selenospora</name>
    <dbReference type="NCBI Taxonomy" id="979761"/>
    <lineage>
        <taxon>Eukaryota</taxon>
        <taxon>Fungi</taxon>
        <taxon>Fungi incertae sedis</taxon>
        <taxon>Mucoromycota</taxon>
        <taxon>Mortierellomycotina</taxon>
        <taxon>Mortierellomycetes</taxon>
        <taxon>Mortierellales</taxon>
        <taxon>Mortierellaceae</taxon>
        <taxon>Lunasporangiospora</taxon>
    </lineage>
</organism>
<comment type="similarity">
    <text evidence="2">Belongs to the bacterial ribosomal protein bL32 family.</text>
</comment>
<evidence type="ECO:0000313" key="8">
    <source>
        <dbReference type="EMBL" id="KAF9582329.1"/>
    </source>
</evidence>
<name>A0A9P6FVN3_9FUNG</name>
<dbReference type="InterPro" id="IPR002677">
    <property type="entry name" value="Ribosomal_bL32"/>
</dbReference>
<dbReference type="GO" id="GO:0005762">
    <property type="term" value="C:mitochondrial large ribosomal subunit"/>
    <property type="evidence" value="ECO:0007669"/>
    <property type="project" value="TreeGrafter"/>
</dbReference>
<keyword evidence="9" id="KW-1185">Reference proteome</keyword>
<dbReference type="HAMAP" id="MF_00340">
    <property type="entry name" value="Ribosomal_bL32"/>
    <property type="match status" value="1"/>
</dbReference>
<evidence type="ECO:0000256" key="3">
    <source>
        <dbReference type="ARBA" id="ARBA00022946"/>
    </source>
</evidence>
<evidence type="ECO:0000256" key="4">
    <source>
        <dbReference type="ARBA" id="ARBA00022980"/>
    </source>
</evidence>
<dbReference type="EMBL" id="JAABOA010001091">
    <property type="protein sequence ID" value="KAF9582329.1"/>
    <property type="molecule type" value="Genomic_DNA"/>
</dbReference>
<dbReference type="InterPro" id="IPR011332">
    <property type="entry name" value="Ribosomal_zn-bd"/>
</dbReference>
<dbReference type="AlphaFoldDB" id="A0A9P6FVN3"/>
<evidence type="ECO:0000313" key="9">
    <source>
        <dbReference type="Proteomes" id="UP000780801"/>
    </source>
</evidence>
<evidence type="ECO:0000256" key="6">
    <source>
        <dbReference type="ARBA" id="ARBA00023274"/>
    </source>
</evidence>
<dbReference type="InterPro" id="IPR051991">
    <property type="entry name" value="Mitoribosomal_protein_bL32"/>
</dbReference>